<protein>
    <submittedName>
        <fullName evidence="3">Glycosyltransferase family 2 protein</fullName>
    </submittedName>
</protein>
<dbReference type="EMBL" id="CP031769">
    <property type="protein sequence ID" value="AXR08361.1"/>
    <property type="molecule type" value="Genomic_DNA"/>
</dbReference>
<dbReference type="Gene3D" id="3.90.550.10">
    <property type="entry name" value="Spore Coat Polysaccharide Biosynthesis Protein SpsA, Chain A"/>
    <property type="match status" value="1"/>
</dbReference>
<comment type="similarity">
    <text evidence="1">Belongs to the glycosyltransferase 2 family. WaaE/KdtX subfamily.</text>
</comment>
<dbReference type="PANTHER" id="PTHR43630">
    <property type="entry name" value="POLY-BETA-1,6-N-ACETYL-D-GLUCOSAMINE SYNTHASE"/>
    <property type="match status" value="1"/>
</dbReference>
<organism evidence="3 4">
    <name type="scientific">Salinimonas sediminis</name>
    <dbReference type="NCBI Taxonomy" id="2303538"/>
    <lineage>
        <taxon>Bacteria</taxon>
        <taxon>Pseudomonadati</taxon>
        <taxon>Pseudomonadota</taxon>
        <taxon>Gammaproteobacteria</taxon>
        <taxon>Alteromonadales</taxon>
        <taxon>Alteromonadaceae</taxon>
        <taxon>Alteromonas/Salinimonas group</taxon>
        <taxon>Salinimonas</taxon>
    </lineage>
</organism>
<sequence>MKRRPISCFLIVRNEADRIEACLQGLAGWVDQLIILDSGSTDNTAQLCRQYTDEVYITDWPGYGPQRNRALAKCQHEWVLNLDADENITDDLKAEIDTVLSEPDLDANILRLPWQTYLFGKPLNHGRYSTAQGKLFLNKDGAQFKNSQVHEVLQIANPKARTLRHPLKHYSWRTYQHLQEKHLKYACILAQEKHARGKTGSLPYAALRFVTDFLQQYVLRGGFLDGKQGFFMAMVLGQYAFHKYAALAALQMQQDADNTPSRETSS</sequence>
<proteinExistence type="inferred from homology"/>
<dbReference type="OrthoDB" id="9815923at2"/>
<name>A0A346NS54_9ALTE</name>
<dbReference type="GO" id="GO:0016740">
    <property type="term" value="F:transferase activity"/>
    <property type="evidence" value="ECO:0007669"/>
    <property type="project" value="UniProtKB-KW"/>
</dbReference>
<dbReference type="InterPro" id="IPR029044">
    <property type="entry name" value="Nucleotide-diphossugar_trans"/>
</dbReference>
<dbReference type="SUPFAM" id="SSF53448">
    <property type="entry name" value="Nucleotide-diphospho-sugar transferases"/>
    <property type="match status" value="1"/>
</dbReference>
<dbReference type="PANTHER" id="PTHR43630:SF2">
    <property type="entry name" value="GLYCOSYLTRANSFERASE"/>
    <property type="match status" value="1"/>
</dbReference>
<accession>A0A346NS54</accession>
<evidence type="ECO:0000259" key="2">
    <source>
        <dbReference type="Pfam" id="PF00535"/>
    </source>
</evidence>
<feature type="domain" description="Glycosyltransferase 2-like" evidence="2">
    <location>
        <begin position="7"/>
        <end position="108"/>
    </location>
</feature>
<dbReference type="Proteomes" id="UP000262073">
    <property type="component" value="Chromosome"/>
</dbReference>
<evidence type="ECO:0000256" key="1">
    <source>
        <dbReference type="ARBA" id="ARBA00038494"/>
    </source>
</evidence>
<dbReference type="AlphaFoldDB" id="A0A346NS54"/>
<gene>
    <name evidence="3" type="ORF">D0Y50_02180</name>
</gene>
<dbReference type="CDD" id="cd02511">
    <property type="entry name" value="Beta4Glucosyltransferase"/>
    <property type="match status" value="1"/>
</dbReference>
<keyword evidence="4" id="KW-1185">Reference proteome</keyword>
<dbReference type="InterPro" id="IPR001173">
    <property type="entry name" value="Glyco_trans_2-like"/>
</dbReference>
<evidence type="ECO:0000313" key="4">
    <source>
        <dbReference type="Proteomes" id="UP000262073"/>
    </source>
</evidence>
<evidence type="ECO:0000313" key="3">
    <source>
        <dbReference type="EMBL" id="AXR08361.1"/>
    </source>
</evidence>
<dbReference type="RefSeq" id="WP_117318603.1">
    <property type="nucleotide sequence ID" value="NZ_CP031769.1"/>
</dbReference>
<keyword evidence="3" id="KW-0808">Transferase</keyword>
<reference evidence="3 4" key="1">
    <citation type="submission" date="2018-08" db="EMBL/GenBank/DDBJ databases">
        <title>Salinimonas sediminis sp. nov., a piezophilic bacterium isolated from a deep-sea sediment sample from the New Britain Trench.</title>
        <authorList>
            <person name="Cao J."/>
        </authorList>
    </citation>
    <scope>NUCLEOTIDE SEQUENCE [LARGE SCALE GENOMIC DNA]</scope>
    <source>
        <strain evidence="3 4">N102</strain>
    </source>
</reference>
<dbReference type="Pfam" id="PF00535">
    <property type="entry name" value="Glycos_transf_2"/>
    <property type="match status" value="1"/>
</dbReference>
<dbReference type="KEGG" id="salm:D0Y50_02180"/>